<dbReference type="CDD" id="cd23934">
    <property type="entry name" value="AGPR_1_C"/>
    <property type="match status" value="1"/>
</dbReference>
<dbReference type="OrthoDB" id="9801289at2"/>
<name>E1R721_SEDSS</name>
<evidence type="ECO:0000256" key="2">
    <source>
        <dbReference type="ARBA" id="ARBA00022571"/>
    </source>
</evidence>
<dbReference type="GO" id="GO:0070401">
    <property type="term" value="F:NADP+ binding"/>
    <property type="evidence" value="ECO:0007669"/>
    <property type="project" value="InterPro"/>
</dbReference>
<dbReference type="EMBL" id="CP002116">
    <property type="protein sequence ID" value="ADK81348.1"/>
    <property type="molecule type" value="Genomic_DNA"/>
</dbReference>
<keyword evidence="11" id="KW-1185">Reference proteome</keyword>
<reference evidence="10 11" key="1">
    <citation type="journal article" date="2010" name="Stand. Genomic Sci.">
        <title>Complete genome sequence of Spirochaeta smaragdinae type strain (SEBR 4228).</title>
        <authorList>
            <person name="Mavromatis K."/>
            <person name="Yasawong M."/>
            <person name="Chertkov O."/>
            <person name="Lapidus A."/>
            <person name="Lucas S."/>
            <person name="Nolan M."/>
            <person name="Del Rio T.G."/>
            <person name="Tice H."/>
            <person name="Cheng J.F."/>
            <person name="Pitluck S."/>
            <person name="Liolios K."/>
            <person name="Ivanova N."/>
            <person name="Tapia R."/>
            <person name="Han C."/>
            <person name="Bruce D."/>
            <person name="Goodwin L."/>
            <person name="Pati A."/>
            <person name="Chen A."/>
            <person name="Palaniappan K."/>
            <person name="Land M."/>
            <person name="Hauser L."/>
            <person name="Chang Y.J."/>
            <person name="Jeffries C.D."/>
            <person name="Detter J.C."/>
            <person name="Rohde M."/>
            <person name="Brambilla E."/>
            <person name="Spring S."/>
            <person name="Goker M."/>
            <person name="Sikorski J."/>
            <person name="Woyke T."/>
            <person name="Bristow J."/>
            <person name="Eisen J.A."/>
            <person name="Markowitz V."/>
            <person name="Hugenholtz P."/>
            <person name="Klenk H.P."/>
            <person name="Kyrpides N.C."/>
        </authorList>
    </citation>
    <scope>NUCLEOTIDE SEQUENCE [LARGE SCALE GENOMIC DNA]</scope>
    <source>
        <strain evidence="11">DSM 11293 / JCM 15392 / SEBR 4228</strain>
    </source>
</reference>
<dbReference type="eggNOG" id="COG0002">
    <property type="taxonomic scope" value="Bacteria"/>
</dbReference>
<evidence type="ECO:0000256" key="7">
    <source>
        <dbReference type="HAMAP-Rule" id="MF_00150"/>
    </source>
</evidence>
<evidence type="ECO:0000256" key="3">
    <source>
        <dbReference type="ARBA" id="ARBA00022605"/>
    </source>
</evidence>
<comment type="similarity">
    <text evidence="7">Belongs to the NAGSA dehydrogenase family. Type 1 subfamily.</text>
</comment>
<dbReference type="InterPro" id="IPR058924">
    <property type="entry name" value="AGPR_dimerisation_dom"/>
</dbReference>
<dbReference type="Pfam" id="PF22698">
    <property type="entry name" value="Semialdhyde_dhC_1"/>
    <property type="match status" value="1"/>
</dbReference>
<protein>
    <recommendedName>
        <fullName evidence="7">N-acetyl-gamma-glutamyl-phosphate reductase</fullName>
        <shortName evidence="7">AGPR</shortName>
        <ecNumber evidence="7">1.2.1.38</ecNumber>
    </recommendedName>
    <alternativeName>
        <fullName evidence="7">N-acetyl-glutamate semialdehyde dehydrogenase</fullName>
        <shortName evidence="7">NAGSA dehydrogenase</shortName>
    </alternativeName>
</protein>
<dbReference type="InterPro" id="IPR000706">
    <property type="entry name" value="AGPR_type-1"/>
</dbReference>
<dbReference type="GO" id="GO:0003942">
    <property type="term" value="F:N-acetyl-gamma-glutamyl-phosphate reductase activity"/>
    <property type="evidence" value="ECO:0007669"/>
    <property type="project" value="UniProtKB-UniRule"/>
</dbReference>
<dbReference type="GO" id="GO:0006526">
    <property type="term" value="P:L-arginine biosynthetic process"/>
    <property type="evidence" value="ECO:0007669"/>
    <property type="project" value="UniProtKB-UniRule"/>
</dbReference>
<dbReference type="EC" id="1.2.1.38" evidence="7"/>
<dbReference type="FunFam" id="3.30.360.10:FF:000014">
    <property type="entry name" value="N-acetyl-gamma-glutamyl-phosphate reductase"/>
    <property type="match status" value="1"/>
</dbReference>
<proteinExistence type="inferred from homology"/>
<accession>E1R721</accession>
<dbReference type="InterPro" id="IPR036291">
    <property type="entry name" value="NAD(P)-bd_dom_sf"/>
</dbReference>
<gene>
    <name evidence="7" type="primary">argC</name>
    <name evidence="10" type="ordered locus">Spirs_2232</name>
</gene>
<keyword evidence="2 7" id="KW-0055">Arginine biosynthesis</keyword>
<dbReference type="RefSeq" id="WP_013254811.1">
    <property type="nucleotide sequence ID" value="NC_014364.1"/>
</dbReference>
<dbReference type="CDD" id="cd17895">
    <property type="entry name" value="AGPR_1_N"/>
    <property type="match status" value="1"/>
</dbReference>
<evidence type="ECO:0000256" key="5">
    <source>
        <dbReference type="ARBA" id="ARBA00023002"/>
    </source>
</evidence>
<dbReference type="SMART" id="SM00859">
    <property type="entry name" value="Semialdhyde_dh"/>
    <property type="match status" value="1"/>
</dbReference>
<evidence type="ECO:0000256" key="4">
    <source>
        <dbReference type="ARBA" id="ARBA00022857"/>
    </source>
</evidence>
<dbReference type="KEGG" id="ssm:Spirs_2232"/>
<dbReference type="GO" id="GO:0051287">
    <property type="term" value="F:NAD binding"/>
    <property type="evidence" value="ECO:0007669"/>
    <property type="project" value="InterPro"/>
</dbReference>
<dbReference type="NCBIfam" id="TIGR01850">
    <property type="entry name" value="argC"/>
    <property type="match status" value="1"/>
</dbReference>
<dbReference type="GO" id="GO:0005737">
    <property type="term" value="C:cytoplasm"/>
    <property type="evidence" value="ECO:0007669"/>
    <property type="project" value="UniProtKB-SubCell"/>
</dbReference>
<keyword evidence="5 7" id="KW-0560">Oxidoreductase</keyword>
<dbReference type="PROSITE" id="PS01224">
    <property type="entry name" value="ARGC"/>
    <property type="match status" value="1"/>
</dbReference>
<dbReference type="Proteomes" id="UP000002318">
    <property type="component" value="Chromosome"/>
</dbReference>
<dbReference type="InterPro" id="IPR050085">
    <property type="entry name" value="AGPR"/>
</dbReference>
<dbReference type="PANTHER" id="PTHR32338">
    <property type="entry name" value="N-ACETYL-GAMMA-GLUTAMYL-PHOSPHATE REDUCTASE, CHLOROPLASTIC-RELATED-RELATED"/>
    <property type="match status" value="1"/>
</dbReference>
<dbReference type="Gene3D" id="3.30.360.10">
    <property type="entry name" value="Dihydrodipicolinate Reductase, domain 2"/>
    <property type="match status" value="1"/>
</dbReference>
<dbReference type="HAMAP" id="MF_00150">
    <property type="entry name" value="ArgC_type1"/>
    <property type="match status" value="1"/>
</dbReference>
<feature type="active site" evidence="7 8">
    <location>
        <position position="150"/>
    </location>
</feature>
<feature type="domain" description="Semialdehyde dehydrogenase NAD-binding" evidence="9">
    <location>
        <begin position="3"/>
        <end position="142"/>
    </location>
</feature>
<evidence type="ECO:0000313" key="11">
    <source>
        <dbReference type="Proteomes" id="UP000002318"/>
    </source>
</evidence>
<evidence type="ECO:0000256" key="6">
    <source>
        <dbReference type="ARBA" id="ARBA00050557"/>
    </source>
</evidence>
<keyword evidence="3 7" id="KW-0028">Amino-acid biosynthesis</keyword>
<dbReference type="PANTHER" id="PTHR32338:SF10">
    <property type="entry name" value="N-ACETYL-GAMMA-GLUTAMYL-PHOSPHATE REDUCTASE, CHLOROPLASTIC-RELATED"/>
    <property type="match status" value="1"/>
</dbReference>
<comment type="catalytic activity">
    <reaction evidence="6 7">
        <text>N-acetyl-L-glutamate 5-semialdehyde + phosphate + NADP(+) = N-acetyl-L-glutamyl 5-phosphate + NADPH + H(+)</text>
        <dbReference type="Rhea" id="RHEA:21588"/>
        <dbReference type="ChEBI" id="CHEBI:15378"/>
        <dbReference type="ChEBI" id="CHEBI:29123"/>
        <dbReference type="ChEBI" id="CHEBI:43474"/>
        <dbReference type="ChEBI" id="CHEBI:57783"/>
        <dbReference type="ChEBI" id="CHEBI:57936"/>
        <dbReference type="ChEBI" id="CHEBI:58349"/>
        <dbReference type="EC" id="1.2.1.38"/>
    </reaction>
</comment>
<comment type="function">
    <text evidence="7">Catalyzes the NADPH-dependent reduction of N-acetyl-5-glutamyl phosphate to yield N-acetyl-L-glutamate 5-semialdehyde.</text>
</comment>
<dbReference type="InterPro" id="IPR000534">
    <property type="entry name" value="Semialdehyde_DH_NAD-bd"/>
</dbReference>
<evidence type="ECO:0000259" key="9">
    <source>
        <dbReference type="SMART" id="SM00859"/>
    </source>
</evidence>
<organism evidence="10 11">
    <name type="scientific">Sediminispirochaeta smaragdinae (strain DSM 11293 / JCM 15392 / SEBR 4228)</name>
    <name type="common">Spirochaeta smaragdinae</name>
    <dbReference type="NCBI Taxonomy" id="573413"/>
    <lineage>
        <taxon>Bacteria</taxon>
        <taxon>Pseudomonadati</taxon>
        <taxon>Spirochaetota</taxon>
        <taxon>Spirochaetia</taxon>
        <taxon>Spirochaetales</taxon>
        <taxon>Spirochaetaceae</taxon>
        <taxon>Sediminispirochaeta</taxon>
    </lineage>
</organism>
<comment type="subcellular location">
    <subcellularLocation>
        <location evidence="7">Cytoplasm</location>
    </subcellularLocation>
</comment>
<evidence type="ECO:0000256" key="1">
    <source>
        <dbReference type="ARBA" id="ARBA00004862"/>
    </source>
</evidence>
<dbReference type="InterPro" id="IPR023013">
    <property type="entry name" value="AGPR_AS"/>
</dbReference>
<dbReference type="UniPathway" id="UPA00068">
    <property type="reaction ID" value="UER00108"/>
</dbReference>
<dbReference type="SUPFAM" id="SSF51735">
    <property type="entry name" value="NAD(P)-binding Rossmann-fold domains"/>
    <property type="match status" value="1"/>
</dbReference>
<keyword evidence="7" id="KW-0963">Cytoplasm</keyword>
<dbReference type="SUPFAM" id="SSF55347">
    <property type="entry name" value="Glyceraldehyde-3-phosphate dehydrogenase-like, C-terminal domain"/>
    <property type="match status" value="1"/>
</dbReference>
<dbReference type="HOGENOM" id="CLU_006384_0_1_12"/>
<evidence type="ECO:0000256" key="8">
    <source>
        <dbReference type="PROSITE-ProRule" id="PRU10010"/>
    </source>
</evidence>
<evidence type="ECO:0000313" key="10">
    <source>
        <dbReference type="EMBL" id="ADK81348.1"/>
    </source>
</evidence>
<dbReference type="Gene3D" id="3.40.50.720">
    <property type="entry name" value="NAD(P)-binding Rossmann-like Domain"/>
    <property type="match status" value="1"/>
</dbReference>
<keyword evidence="4 7" id="KW-0521">NADP</keyword>
<dbReference type="AlphaFoldDB" id="E1R721"/>
<dbReference type="STRING" id="573413.Spirs_2232"/>
<sequence>MVKAAVIGASGYAGQELVRLLYHHPEAEIVYLGSRSLEGNPLSDSFRSMADSDRYRFRASNLRDAAEEANIIFLALPHGIAAGAVDKEILQKAKVIDLGADFRLRSLDAYRLWYHLDHPGGSVFDSAVYGLCELHRKAIAPARLVANPGCYTTCSILSLAPLLAEGEIDLSMPIVVDAKSGVSGAGRSPGEAFHFPECNESLKAYKVGTHRHTPEIEQELSLLAGTQVTVQFTPHLVPMNRGILVTAYCRPNGKAEALRIEELYRTFYADEPFVKILGKAEGLPETRWVRGSNRCDIGFYYDERTGLLMVIGVIDNLVKGAAGQAVQNMNIISSLPETMGLTNYAMFP</sequence>
<comment type="pathway">
    <text evidence="1 7">Amino-acid biosynthesis; L-arginine biosynthesis; N(2)-acetyl-L-ornithine from L-glutamate: step 3/4.</text>
</comment>
<dbReference type="Pfam" id="PF01118">
    <property type="entry name" value="Semialdhyde_dh"/>
    <property type="match status" value="1"/>
</dbReference>